<protein>
    <recommendedName>
        <fullName evidence="3">GTP pyrophosphokinase</fullName>
    </recommendedName>
</protein>
<organism evidence="1 2">
    <name type="scientific">Roseibacillus persicicus</name>
    <dbReference type="NCBI Taxonomy" id="454148"/>
    <lineage>
        <taxon>Bacteria</taxon>
        <taxon>Pseudomonadati</taxon>
        <taxon>Verrucomicrobiota</taxon>
        <taxon>Verrucomicrobiia</taxon>
        <taxon>Verrucomicrobiales</taxon>
        <taxon>Verrucomicrobiaceae</taxon>
        <taxon>Roseibacillus</taxon>
    </lineage>
</organism>
<accession>A0A918TQ00</accession>
<comment type="caution">
    <text evidence="1">The sequence shown here is derived from an EMBL/GenBank/DDBJ whole genome shotgun (WGS) entry which is preliminary data.</text>
</comment>
<reference evidence="1" key="2">
    <citation type="submission" date="2020-09" db="EMBL/GenBank/DDBJ databases">
        <authorList>
            <person name="Sun Q."/>
            <person name="Kim S."/>
        </authorList>
    </citation>
    <scope>NUCLEOTIDE SEQUENCE</scope>
    <source>
        <strain evidence="1">KCTC 12988</strain>
    </source>
</reference>
<evidence type="ECO:0008006" key="3">
    <source>
        <dbReference type="Google" id="ProtNLM"/>
    </source>
</evidence>
<dbReference type="AlphaFoldDB" id="A0A918TQ00"/>
<evidence type="ECO:0000313" key="1">
    <source>
        <dbReference type="EMBL" id="GHC58350.1"/>
    </source>
</evidence>
<evidence type="ECO:0000313" key="2">
    <source>
        <dbReference type="Proteomes" id="UP000644507"/>
    </source>
</evidence>
<keyword evidence="2" id="KW-1185">Reference proteome</keyword>
<dbReference type="Gene3D" id="1.10.3210.10">
    <property type="entry name" value="Hypothetical protein af1432"/>
    <property type="match status" value="1"/>
</dbReference>
<gene>
    <name evidence="1" type="ORF">GCM10007100_26640</name>
</gene>
<reference evidence="1" key="1">
    <citation type="journal article" date="2014" name="Int. J. Syst. Evol. Microbiol.">
        <title>Complete genome sequence of Corynebacterium casei LMG S-19264T (=DSM 44701T), isolated from a smear-ripened cheese.</title>
        <authorList>
            <consortium name="US DOE Joint Genome Institute (JGI-PGF)"/>
            <person name="Walter F."/>
            <person name="Albersmeier A."/>
            <person name="Kalinowski J."/>
            <person name="Ruckert C."/>
        </authorList>
    </citation>
    <scope>NUCLEOTIDE SEQUENCE</scope>
    <source>
        <strain evidence="1">KCTC 12988</strain>
    </source>
</reference>
<sequence length="143" mass="16092">MNEMEREALVKLAEEIATKAHDGQFRRGGIIPYIEHPRAVVERVAGDHEAEVVAWLHDVIEDTSESAESLIEAGVPEYLVAEVVLLTKTREAVYDQYLERIAASPIACRVKIADMLSNLADHPTRKQIRKYARGLLRLTRDSS</sequence>
<dbReference type="EMBL" id="BMXI01000011">
    <property type="protein sequence ID" value="GHC58350.1"/>
    <property type="molecule type" value="Genomic_DNA"/>
</dbReference>
<dbReference type="Proteomes" id="UP000644507">
    <property type="component" value="Unassembled WGS sequence"/>
</dbReference>
<name>A0A918TQ00_9BACT</name>
<dbReference type="RefSeq" id="WP_189570702.1">
    <property type="nucleotide sequence ID" value="NZ_BMXI01000011.1"/>
</dbReference>
<proteinExistence type="predicted"/>
<dbReference type="SUPFAM" id="SSF109604">
    <property type="entry name" value="HD-domain/PDEase-like"/>
    <property type="match status" value="1"/>
</dbReference>